<dbReference type="Gramene" id="ONK70718">
    <property type="protein sequence ID" value="ONK70718"/>
    <property type="gene ID" value="A4U43_C04F800"/>
</dbReference>
<dbReference type="AlphaFoldDB" id="A0A5P1EX70"/>
<dbReference type="Proteomes" id="UP000243459">
    <property type="component" value="Chromosome 4"/>
</dbReference>
<organism evidence="2 3">
    <name type="scientific">Asparagus officinalis</name>
    <name type="common">Garden asparagus</name>
    <dbReference type="NCBI Taxonomy" id="4686"/>
    <lineage>
        <taxon>Eukaryota</taxon>
        <taxon>Viridiplantae</taxon>
        <taxon>Streptophyta</taxon>
        <taxon>Embryophyta</taxon>
        <taxon>Tracheophyta</taxon>
        <taxon>Spermatophyta</taxon>
        <taxon>Magnoliopsida</taxon>
        <taxon>Liliopsida</taxon>
        <taxon>Asparagales</taxon>
        <taxon>Asparagaceae</taxon>
        <taxon>Asparagoideae</taxon>
        <taxon>Asparagus</taxon>
    </lineage>
</organism>
<dbReference type="OrthoDB" id="1939167at2759"/>
<keyword evidence="3" id="KW-1185">Reference proteome</keyword>
<proteinExistence type="predicted"/>
<accession>A0A5P1EX70</accession>
<dbReference type="OMA" id="RCTAQFW"/>
<dbReference type="PANTHER" id="PTHR33210">
    <property type="entry name" value="PROTODERMAL FACTOR 1"/>
    <property type="match status" value="1"/>
</dbReference>
<feature type="chain" id="PRO_5024281436" evidence="1">
    <location>
        <begin position="18"/>
        <end position="154"/>
    </location>
</feature>
<name>A0A5P1EX70_ASPOF</name>
<feature type="signal peptide" evidence="1">
    <location>
        <begin position="1"/>
        <end position="17"/>
    </location>
</feature>
<sequence length="154" mass="16790">MGSVLLLVLLCLTAAGAEDEKAAATMLTRRRPGFLYTRTSGRCSPQHWTSGREAWPNIIPQESSVAKVFGSRVLERYEPGLTMWEATQRNDDICGSAFSKLVKQSSVALLNAYTRPGFPYGAWEVKSLLLEALVSEGAAESQAKSFEQANQACS</sequence>
<keyword evidence="1" id="KW-0732">Signal</keyword>
<protein>
    <submittedName>
        <fullName evidence="2">Uncharacterized protein</fullName>
    </submittedName>
</protein>
<dbReference type="EMBL" id="CM007384">
    <property type="protein sequence ID" value="ONK70718.1"/>
    <property type="molecule type" value="Genomic_DNA"/>
</dbReference>
<reference evidence="3" key="1">
    <citation type="journal article" date="2017" name="Nat. Commun.">
        <title>The asparagus genome sheds light on the origin and evolution of a young Y chromosome.</title>
        <authorList>
            <person name="Harkess A."/>
            <person name="Zhou J."/>
            <person name="Xu C."/>
            <person name="Bowers J.E."/>
            <person name="Van der Hulst R."/>
            <person name="Ayyampalayam S."/>
            <person name="Mercati F."/>
            <person name="Riccardi P."/>
            <person name="McKain M.R."/>
            <person name="Kakrana A."/>
            <person name="Tang H."/>
            <person name="Ray J."/>
            <person name="Groenendijk J."/>
            <person name="Arikit S."/>
            <person name="Mathioni S.M."/>
            <person name="Nakano M."/>
            <person name="Shan H."/>
            <person name="Telgmann-Rauber A."/>
            <person name="Kanno A."/>
            <person name="Yue Z."/>
            <person name="Chen H."/>
            <person name="Li W."/>
            <person name="Chen Y."/>
            <person name="Xu X."/>
            <person name="Zhang Y."/>
            <person name="Luo S."/>
            <person name="Chen H."/>
            <person name="Gao J."/>
            <person name="Mao Z."/>
            <person name="Pires J.C."/>
            <person name="Luo M."/>
            <person name="Kudrna D."/>
            <person name="Wing R.A."/>
            <person name="Meyers B.C."/>
            <person name="Yi K."/>
            <person name="Kong H."/>
            <person name="Lavrijsen P."/>
            <person name="Sunseri F."/>
            <person name="Falavigna A."/>
            <person name="Ye Y."/>
            <person name="Leebens-Mack J.H."/>
            <person name="Chen G."/>
        </authorList>
    </citation>
    <scope>NUCLEOTIDE SEQUENCE [LARGE SCALE GENOMIC DNA]</scope>
    <source>
        <strain evidence="3">cv. DH0086</strain>
    </source>
</reference>
<gene>
    <name evidence="2" type="ORF">A4U43_C04F800</name>
</gene>
<evidence type="ECO:0000313" key="2">
    <source>
        <dbReference type="EMBL" id="ONK70718.1"/>
    </source>
</evidence>
<dbReference type="InterPro" id="IPR039923">
    <property type="entry name" value="Protodermal_1"/>
</dbReference>
<evidence type="ECO:0000256" key="1">
    <source>
        <dbReference type="SAM" id="SignalP"/>
    </source>
</evidence>
<dbReference type="PANTHER" id="PTHR33210:SF16">
    <property type="entry name" value="OS04G0517000 PROTEIN"/>
    <property type="match status" value="1"/>
</dbReference>
<evidence type="ECO:0000313" key="3">
    <source>
        <dbReference type="Proteomes" id="UP000243459"/>
    </source>
</evidence>